<reference evidence="1" key="1">
    <citation type="submission" date="2018-05" db="EMBL/GenBank/DDBJ databases">
        <authorList>
            <person name="Lanie J.A."/>
            <person name="Ng W.-L."/>
            <person name="Kazmierczak K.M."/>
            <person name="Andrzejewski T.M."/>
            <person name="Davidsen T.M."/>
            <person name="Wayne K.J."/>
            <person name="Tettelin H."/>
            <person name="Glass J.I."/>
            <person name="Rusch D."/>
            <person name="Podicherti R."/>
            <person name="Tsui H.-C.T."/>
            <person name="Winkler M.E."/>
        </authorList>
    </citation>
    <scope>NUCLEOTIDE SEQUENCE</scope>
</reference>
<accession>A0A383AF59</accession>
<gene>
    <name evidence="1" type="ORF">METZ01_LOCUS458572</name>
</gene>
<proteinExistence type="predicted"/>
<evidence type="ECO:0000313" key="1">
    <source>
        <dbReference type="EMBL" id="SVE05718.1"/>
    </source>
</evidence>
<organism evidence="1">
    <name type="scientific">marine metagenome</name>
    <dbReference type="NCBI Taxonomy" id="408172"/>
    <lineage>
        <taxon>unclassified sequences</taxon>
        <taxon>metagenomes</taxon>
        <taxon>ecological metagenomes</taxon>
    </lineage>
</organism>
<feature type="non-terminal residue" evidence="1">
    <location>
        <position position="1"/>
    </location>
</feature>
<sequence>VVSIQDENIVFLELTLRKIQDSVLSAEIVQTGHNAAVRKAIHA</sequence>
<dbReference type="EMBL" id="UINC01191201">
    <property type="protein sequence ID" value="SVE05718.1"/>
    <property type="molecule type" value="Genomic_DNA"/>
</dbReference>
<feature type="non-terminal residue" evidence="1">
    <location>
        <position position="43"/>
    </location>
</feature>
<protein>
    <submittedName>
        <fullName evidence="1">Uncharacterized protein</fullName>
    </submittedName>
</protein>
<name>A0A383AF59_9ZZZZ</name>
<dbReference type="AlphaFoldDB" id="A0A383AF59"/>